<evidence type="ECO:0000256" key="1">
    <source>
        <dbReference type="SAM" id="MobiDB-lite"/>
    </source>
</evidence>
<keyword evidence="4" id="KW-1185">Reference proteome</keyword>
<protein>
    <submittedName>
        <fullName evidence="3">Uncharacterized protein</fullName>
    </submittedName>
</protein>
<feature type="compositionally biased region" description="Polar residues" evidence="1">
    <location>
        <begin position="71"/>
        <end position="80"/>
    </location>
</feature>
<dbReference type="Proteomes" id="UP000198752">
    <property type="component" value="Unassembled WGS sequence"/>
</dbReference>
<dbReference type="AlphaFoldDB" id="A0A1I2WK72"/>
<dbReference type="PROSITE" id="PS51257">
    <property type="entry name" value="PROKAR_LIPOPROTEIN"/>
    <property type="match status" value="1"/>
</dbReference>
<feature type="chain" id="PRO_5039647662" evidence="2">
    <location>
        <begin position="19"/>
        <end position="138"/>
    </location>
</feature>
<reference evidence="4" key="1">
    <citation type="submission" date="2016-10" db="EMBL/GenBank/DDBJ databases">
        <authorList>
            <person name="Varghese N."/>
            <person name="Submissions S."/>
        </authorList>
    </citation>
    <scope>NUCLEOTIDE SEQUENCE [LARGE SCALE GENOMIC DNA]</scope>
    <source>
        <strain evidence="4">ATCC 700379</strain>
    </source>
</reference>
<accession>A0A1I2WK72</accession>
<feature type="compositionally biased region" description="Polar residues" evidence="1">
    <location>
        <begin position="52"/>
        <end position="64"/>
    </location>
</feature>
<organism evidence="3 4">
    <name type="scientific">Sporolactobacillus nakayamae</name>
    <dbReference type="NCBI Taxonomy" id="269670"/>
    <lineage>
        <taxon>Bacteria</taxon>
        <taxon>Bacillati</taxon>
        <taxon>Bacillota</taxon>
        <taxon>Bacilli</taxon>
        <taxon>Bacillales</taxon>
        <taxon>Sporolactobacillaceae</taxon>
        <taxon>Sporolactobacillus</taxon>
    </lineage>
</organism>
<gene>
    <name evidence="3" type="ORF">SAMN02982927_03570</name>
</gene>
<name>A0A1I2WK72_9BACL</name>
<evidence type="ECO:0000313" key="3">
    <source>
        <dbReference type="EMBL" id="SFH01109.1"/>
    </source>
</evidence>
<proteinExistence type="predicted"/>
<dbReference type="RefSeq" id="WP_093674865.1">
    <property type="nucleotide sequence ID" value="NZ_FOOY01000045.1"/>
</dbReference>
<sequence>MKKIASVLVSLSLALSLAACGGADSETSNHAKKEAPSVPSPSANRGTIAASLGQTAKSDPNTAKEQPYSGYWTSTGDPSHSITIRPDRILYNEGMDSYGQVAWSNRLTTKGNQIIVQKAPLIGDGGQAAVFVTQTMTL</sequence>
<evidence type="ECO:0000313" key="4">
    <source>
        <dbReference type="Proteomes" id="UP000198752"/>
    </source>
</evidence>
<dbReference type="EMBL" id="FOOY01000045">
    <property type="protein sequence ID" value="SFH01109.1"/>
    <property type="molecule type" value="Genomic_DNA"/>
</dbReference>
<keyword evidence="2" id="KW-0732">Signal</keyword>
<feature type="region of interest" description="Disordered" evidence="1">
    <location>
        <begin position="24"/>
        <end position="80"/>
    </location>
</feature>
<evidence type="ECO:0000256" key="2">
    <source>
        <dbReference type="SAM" id="SignalP"/>
    </source>
</evidence>
<feature type="signal peptide" evidence="2">
    <location>
        <begin position="1"/>
        <end position="18"/>
    </location>
</feature>